<sequence>KRASSFLDCVTDENWLKRLAYLADIFSALNTFNLTLQGKDTHMFFVQDKIEAMIVKLRRWAQKVENNAFDVFPVLHDFLETNEVKIDEPTAATIKDHLSSLASNLR</sequence>
<reference evidence="1" key="1">
    <citation type="submission" date="2015-11" db="EMBL/GenBank/DDBJ databases">
        <title>De novo transcriptome assembly of four potential Pierce s Disease insect vectors from Arizona vineyards.</title>
        <authorList>
            <person name="Tassone E.E."/>
        </authorList>
    </citation>
    <scope>NUCLEOTIDE SEQUENCE</scope>
</reference>
<name>A0A1B6KB63_9HEMI</name>
<dbReference type="PANTHER" id="PTHR45913">
    <property type="entry name" value="EPM2A-INTERACTING PROTEIN 1"/>
    <property type="match status" value="1"/>
</dbReference>
<organism evidence="1">
    <name type="scientific">Graphocephala atropunctata</name>
    <dbReference type="NCBI Taxonomy" id="36148"/>
    <lineage>
        <taxon>Eukaryota</taxon>
        <taxon>Metazoa</taxon>
        <taxon>Ecdysozoa</taxon>
        <taxon>Arthropoda</taxon>
        <taxon>Hexapoda</taxon>
        <taxon>Insecta</taxon>
        <taxon>Pterygota</taxon>
        <taxon>Neoptera</taxon>
        <taxon>Paraneoptera</taxon>
        <taxon>Hemiptera</taxon>
        <taxon>Auchenorrhyncha</taxon>
        <taxon>Membracoidea</taxon>
        <taxon>Cicadellidae</taxon>
        <taxon>Cicadellinae</taxon>
        <taxon>Cicadellini</taxon>
        <taxon>Graphocephala</taxon>
    </lineage>
</organism>
<dbReference type="PANTHER" id="PTHR45913:SF19">
    <property type="entry name" value="LOW QUALITY PROTEIN: ZINC FINGER BED DOMAIN-CONTAINING PROTEIN 5-LIKE"/>
    <property type="match status" value="1"/>
</dbReference>
<dbReference type="AlphaFoldDB" id="A0A1B6KB63"/>
<gene>
    <name evidence="1" type="ORF">g.9388</name>
</gene>
<protein>
    <submittedName>
        <fullName evidence="1">Uncharacterized protein</fullName>
    </submittedName>
</protein>
<proteinExistence type="predicted"/>
<accession>A0A1B6KB63</accession>
<dbReference type="EMBL" id="GEBQ01031322">
    <property type="protein sequence ID" value="JAT08655.1"/>
    <property type="molecule type" value="Transcribed_RNA"/>
</dbReference>
<evidence type="ECO:0000313" key="1">
    <source>
        <dbReference type="EMBL" id="JAT08655.1"/>
    </source>
</evidence>
<feature type="non-terminal residue" evidence="1">
    <location>
        <position position="1"/>
    </location>
</feature>